<evidence type="ECO:0000313" key="2">
    <source>
        <dbReference type="Proteomes" id="UP000256405"/>
    </source>
</evidence>
<evidence type="ECO:0008006" key="3">
    <source>
        <dbReference type="Google" id="ProtNLM"/>
    </source>
</evidence>
<dbReference type="RefSeq" id="WP_086539725.1">
    <property type="nucleotide sequence ID" value="NZ_MSSW01000003.1"/>
</dbReference>
<dbReference type="Proteomes" id="UP000256405">
    <property type="component" value="Unassembled WGS sequence"/>
</dbReference>
<sequence>MRKKNIQWIFLALGQLVGWEIDVEYIEKKSAEVIVPTGKRPVKSRDLTKLGRTEHLIASKFAKESTDSFCLSGQRKIMIEKVLHPRNLTKSYYQVVQKKGSAGIDKMSVYELASYREPKGEALITSLLNRKYVPQANKGVEIPKGNGKTRLLGVPTIVNRWLQQAVSRQLATKFVVEPFFHD</sequence>
<name>A0A3E0E3X7_9BACT</name>
<accession>A0A3E0E3X7</accession>
<reference evidence="1 2" key="1">
    <citation type="submission" date="2018-08" db="EMBL/GenBank/DDBJ databases">
        <title>Genomic Encyclopedia of Archaeal and Bacterial Type Strains, Phase II (KMG-II): from individual species to whole genera.</title>
        <authorList>
            <person name="Goeker M."/>
        </authorList>
    </citation>
    <scope>NUCLEOTIDE SEQUENCE [LARGE SCALE GENOMIC DNA]</scope>
    <source>
        <strain evidence="1 2">DSM 15986</strain>
    </source>
</reference>
<keyword evidence="2" id="KW-1185">Reference proteome</keyword>
<evidence type="ECO:0000313" key="1">
    <source>
        <dbReference type="EMBL" id="REG92885.1"/>
    </source>
</evidence>
<proteinExistence type="predicted"/>
<dbReference type="AlphaFoldDB" id="A0A3E0E3X7"/>
<dbReference type="InterPro" id="IPR043502">
    <property type="entry name" value="DNA/RNA_pol_sf"/>
</dbReference>
<comment type="caution">
    <text evidence="1">The sequence shown here is derived from an EMBL/GenBank/DDBJ whole genome shotgun (WGS) entry which is preliminary data.</text>
</comment>
<organism evidence="1 2">
    <name type="scientific">Algoriphagus antarcticus</name>
    <dbReference type="NCBI Taxonomy" id="238540"/>
    <lineage>
        <taxon>Bacteria</taxon>
        <taxon>Pseudomonadati</taxon>
        <taxon>Bacteroidota</taxon>
        <taxon>Cytophagia</taxon>
        <taxon>Cytophagales</taxon>
        <taxon>Cyclobacteriaceae</taxon>
        <taxon>Algoriphagus</taxon>
    </lineage>
</organism>
<gene>
    <name evidence="1" type="ORF">C8N25_102289</name>
</gene>
<dbReference type="OrthoDB" id="9780724at2"/>
<protein>
    <recommendedName>
        <fullName evidence="3">Reverse transcriptase (RNA-dependent DNA polymerase)</fullName>
    </recommendedName>
</protein>
<dbReference type="EMBL" id="QUNF01000002">
    <property type="protein sequence ID" value="REG92885.1"/>
    <property type="molecule type" value="Genomic_DNA"/>
</dbReference>
<dbReference type="SUPFAM" id="SSF56672">
    <property type="entry name" value="DNA/RNA polymerases"/>
    <property type="match status" value="1"/>
</dbReference>